<dbReference type="Ensembl" id="ENSLLET00000020033.1">
    <property type="protein sequence ID" value="ENSLLEP00000019272.1"/>
    <property type="gene ID" value="ENSLLEG00000012219.1"/>
</dbReference>
<dbReference type="PROSITE" id="PS00615">
    <property type="entry name" value="C_TYPE_LECTIN_1"/>
    <property type="match status" value="1"/>
</dbReference>
<feature type="domain" description="C-type lectin" evidence="7">
    <location>
        <begin position="125"/>
        <end position="239"/>
    </location>
</feature>
<protein>
    <recommendedName>
        <fullName evidence="7">C-type lectin domain-containing protein</fullName>
    </recommendedName>
</protein>
<evidence type="ECO:0000256" key="3">
    <source>
        <dbReference type="ARBA" id="ARBA00022729"/>
    </source>
</evidence>
<dbReference type="InterPro" id="IPR051663">
    <property type="entry name" value="CLec_Tetranectin-domain"/>
</dbReference>
<dbReference type="GO" id="GO:0030246">
    <property type="term" value="F:carbohydrate binding"/>
    <property type="evidence" value="ECO:0007669"/>
    <property type="project" value="UniProtKB-KW"/>
</dbReference>
<proteinExistence type="predicted"/>
<dbReference type="FunFam" id="3.10.100.10:FF:000045">
    <property type="entry name" value="Pulmonary surfactant-associated protein D"/>
    <property type="match status" value="1"/>
</dbReference>
<reference evidence="8" key="1">
    <citation type="submission" date="2025-08" db="UniProtKB">
        <authorList>
            <consortium name="Ensembl"/>
        </authorList>
    </citation>
    <scope>IDENTIFICATION</scope>
</reference>
<feature type="coiled-coil region" evidence="6">
    <location>
        <begin position="65"/>
        <end position="92"/>
    </location>
</feature>
<dbReference type="Gene3D" id="3.10.100.10">
    <property type="entry name" value="Mannose-Binding Protein A, subunit A"/>
    <property type="match status" value="1"/>
</dbReference>
<evidence type="ECO:0000259" key="7">
    <source>
        <dbReference type="PROSITE" id="PS50041"/>
    </source>
</evidence>
<keyword evidence="4" id="KW-0430">Lectin</keyword>
<keyword evidence="2" id="KW-0964">Secreted</keyword>
<keyword evidence="3" id="KW-0732">Signal</keyword>
<evidence type="ECO:0000256" key="1">
    <source>
        <dbReference type="ARBA" id="ARBA00004613"/>
    </source>
</evidence>
<dbReference type="PANTHER" id="PTHR22799:SF1">
    <property type="entry name" value="C-TYPE LECTIN DOMAIN FAMILY 11 MEMBER A"/>
    <property type="match status" value="1"/>
</dbReference>
<dbReference type="PANTHER" id="PTHR22799">
    <property type="entry name" value="TETRANECTIN-RELATED"/>
    <property type="match status" value="1"/>
</dbReference>
<keyword evidence="5" id="KW-1015">Disulfide bond</keyword>
<evidence type="ECO:0000313" key="8">
    <source>
        <dbReference type="Ensembl" id="ENSLLEP00000019272.1"/>
    </source>
</evidence>
<dbReference type="InterPro" id="IPR001304">
    <property type="entry name" value="C-type_lectin-like"/>
</dbReference>
<dbReference type="GeneTree" id="ENSGT00940000155748"/>
<dbReference type="InterPro" id="IPR016187">
    <property type="entry name" value="CTDL_fold"/>
</dbReference>
<organism evidence="8 9">
    <name type="scientific">Leptobrachium leishanense</name>
    <name type="common">Leishan spiny toad</name>
    <dbReference type="NCBI Taxonomy" id="445787"/>
    <lineage>
        <taxon>Eukaryota</taxon>
        <taxon>Metazoa</taxon>
        <taxon>Chordata</taxon>
        <taxon>Craniata</taxon>
        <taxon>Vertebrata</taxon>
        <taxon>Euteleostomi</taxon>
        <taxon>Amphibia</taxon>
        <taxon>Batrachia</taxon>
        <taxon>Anura</taxon>
        <taxon>Pelobatoidea</taxon>
        <taxon>Megophryidae</taxon>
        <taxon>Leptobrachium</taxon>
    </lineage>
</organism>
<evidence type="ECO:0000313" key="9">
    <source>
        <dbReference type="Proteomes" id="UP000694569"/>
    </source>
</evidence>
<dbReference type="Pfam" id="PF00059">
    <property type="entry name" value="Lectin_C"/>
    <property type="match status" value="1"/>
</dbReference>
<dbReference type="OrthoDB" id="10255512at2759"/>
<dbReference type="PROSITE" id="PS50041">
    <property type="entry name" value="C_TYPE_LECTIN_2"/>
    <property type="match status" value="1"/>
</dbReference>
<evidence type="ECO:0000256" key="4">
    <source>
        <dbReference type="ARBA" id="ARBA00022734"/>
    </source>
</evidence>
<dbReference type="InterPro" id="IPR018378">
    <property type="entry name" value="C-type_lectin_CS"/>
</dbReference>
<dbReference type="GO" id="GO:0001503">
    <property type="term" value="P:ossification"/>
    <property type="evidence" value="ECO:0007669"/>
    <property type="project" value="TreeGrafter"/>
</dbReference>
<keyword evidence="9" id="KW-1185">Reference proteome</keyword>
<evidence type="ECO:0000256" key="2">
    <source>
        <dbReference type="ARBA" id="ARBA00022525"/>
    </source>
</evidence>
<dbReference type="InterPro" id="IPR016186">
    <property type="entry name" value="C-type_lectin-like/link_sf"/>
</dbReference>
<dbReference type="Proteomes" id="UP000694569">
    <property type="component" value="Unplaced"/>
</dbReference>
<name>A0A8C5MZC1_9ANUR</name>
<accession>A0A8C5MZC1</accession>
<dbReference type="GO" id="GO:0008083">
    <property type="term" value="F:growth factor activity"/>
    <property type="evidence" value="ECO:0007669"/>
    <property type="project" value="TreeGrafter"/>
</dbReference>
<dbReference type="SMART" id="SM00034">
    <property type="entry name" value="CLECT"/>
    <property type="match status" value="1"/>
</dbReference>
<comment type="subcellular location">
    <subcellularLocation>
        <location evidence="1">Secreted</location>
    </subcellularLocation>
</comment>
<reference evidence="8" key="2">
    <citation type="submission" date="2025-09" db="UniProtKB">
        <authorList>
            <consortium name="Ensembl"/>
        </authorList>
    </citation>
    <scope>IDENTIFICATION</scope>
</reference>
<dbReference type="AlphaFoldDB" id="A0A8C5MZC1"/>
<evidence type="ECO:0000256" key="6">
    <source>
        <dbReference type="SAM" id="Coils"/>
    </source>
</evidence>
<evidence type="ECO:0000256" key="5">
    <source>
        <dbReference type="ARBA" id="ARBA00023157"/>
    </source>
</evidence>
<sequence>MTLSPSVYRKRCFFTIMIEVETSGNMNFPLILCAVVLSVPRVATNYQNSQNEQKQFVFTCGSPDINDINQKLDSMERQLTSLQSNAGGLRNINCKIDPMQELIKSLQSKVDALTKALVFKHGKSSGDKIFVTNSQEANYEDAYTTCSAAGGLLVSPKNIEENKAVLDLALQSKKRPFLGITDHNREGEFAYPDGEAIKYTNWAPNEPNDENGKEDCVEMYEDGKWNDKNCQERRLVICEFF</sequence>
<dbReference type="SUPFAM" id="SSF56436">
    <property type="entry name" value="C-type lectin-like"/>
    <property type="match status" value="1"/>
</dbReference>
<dbReference type="GO" id="GO:0005615">
    <property type="term" value="C:extracellular space"/>
    <property type="evidence" value="ECO:0007669"/>
    <property type="project" value="TreeGrafter"/>
</dbReference>
<keyword evidence="6" id="KW-0175">Coiled coil</keyword>